<feature type="region of interest" description="Disordered" evidence="1">
    <location>
        <begin position="154"/>
        <end position="178"/>
    </location>
</feature>
<reference evidence="2" key="2">
    <citation type="submission" date="2022-01" db="EMBL/GenBank/DDBJ databases">
        <authorList>
            <person name="Yamashiro T."/>
            <person name="Shiraishi A."/>
            <person name="Satake H."/>
            <person name="Nakayama K."/>
        </authorList>
    </citation>
    <scope>NUCLEOTIDE SEQUENCE</scope>
</reference>
<evidence type="ECO:0000313" key="3">
    <source>
        <dbReference type="Proteomes" id="UP001151760"/>
    </source>
</evidence>
<dbReference type="EMBL" id="BQNB010008943">
    <property type="protein sequence ID" value="GJS56551.1"/>
    <property type="molecule type" value="Genomic_DNA"/>
</dbReference>
<feature type="compositionally biased region" description="Polar residues" evidence="1">
    <location>
        <begin position="221"/>
        <end position="238"/>
    </location>
</feature>
<protein>
    <submittedName>
        <fullName evidence="2">Uncharacterized protein</fullName>
    </submittedName>
</protein>
<keyword evidence="3" id="KW-1185">Reference proteome</keyword>
<gene>
    <name evidence="2" type="ORF">Tco_0629913</name>
</gene>
<feature type="compositionally biased region" description="Low complexity" evidence="1">
    <location>
        <begin position="163"/>
        <end position="175"/>
    </location>
</feature>
<organism evidence="2 3">
    <name type="scientific">Tanacetum coccineum</name>
    <dbReference type="NCBI Taxonomy" id="301880"/>
    <lineage>
        <taxon>Eukaryota</taxon>
        <taxon>Viridiplantae</taxon>
        <taxon>Streptophyta</taxon>
        <taxon>Embryophyta</taxon>
        <taxon>Tracheophyta</taxon>
        <taxon>Spermatophyta</taxon>
        <taxon>Magnoliopsida</taxon>
        <taxon>eudicotyledons</taxon>
        <taxon>Gunneridae</taxon>
        <taxon>Pentapetalae</taxon>
        <taxon>asterids</taxon>
        <taxon>campanulids</taxon>
        <taxon>Asterales</taxon>
        <taxon>Asteraceae</taxon>
        <taxon>Asteroideae</taxon>
        <taxon>Anthemideae</taxon>
        <taxon>Anthemidinae</taxon>
        <taxon>Tanacetum</taxon>
    </lineage>
</organism>
<reference evidence="2" key="1">
    <citation type="journal article" date="2022" name="Int. J. Mol. Sci.">
        <title>Draft Genome of Tanacetum Coccineum: Genomic Comparison of Closely Related Tanacetum-Family Plants.</title>
        <authorList>
            <person name="Yamashiro T."/>
            <person name="Shiraishi A."/>
            <person name="Nakayama K."/>
            <person name="Satake H."/>
        </authorList>
    </citation>
    <scope>NUCLEOTIDE SEQUENCE</scope>
</reference>
<sequence length="257" mass="26748">MSGVLQKQPAKSGRPKKNVGNVESGGDATINMDESSSQVRQGGVATGSFFDHLAHGIKILRTGPGSVGVQADTNVGSGGVDPGTNMGSVGVERSEGNDTVRSASLGNFVSVRCEGTTTATTSRGGLGVRRGRGGQTVGLRVRRVTSEGTPAARIGRGGHTLGVRRGTSGSTSTVRGRGGQTLGLRVRRGIGFRGAVAQGVRYGRLGRWFRLEDETQKETNEQPTPVTQQSQAGIQQEPQAAEEGRQAQANKNIQRGN</sequence>
<comment type="caution">
    <text evidence="2">The sequence shown here is derived from an EMBL/GenBank/DDBJ whole genome shotgun (WGS) entry which is preliminary data.</text>
</comment>
<evidence type="ECO:0000256" key="1">
    <source>
        <dbReference type="SAM" id="MobiDB-lite"/>
    </source>
</evidence>
<feature type="region of interest" description="Disordered" evidence="1">
    <location>
        <begin position="213"/>
        <end position="257"/>
    </location>
</feature>
<accession>A0ABQ4WV65</accession>
<dbReference type="Proteomes" id="UP001151760">
    <property type="component" value="Unassembled WGS sequence"/>
</dbReference>
<proteinExistence type="predicted"/>
<feature type="compositionally biased region" description="Polar residues" evidence="1">
    <location>
        <begin position="247"/>
        <end position="257"/>
    </location>
</feature>
<feature type="region of interest" description="Disordered" evidence="1">
    <location>
        <begin position="1"/>
        <end position="40"/>
    </location>
</feature>
<name>A0ABQ4WV65_9ASTR</name>
<evidence type="ECO:0000313" key="2">
    <source>
        <dbReference type="EMBL" id="GJS56551.1"/>
    </source>
</evidence>